<dbReference type="RefSeq" id="WP_016503742.1">
    <property type="nucleotide sequence ID" value="NZ_AMSD01000001.1"/>
</dbReference>
<proteinExistence type="inferred from homology"/>
<comment type="caution">
    <text evidence="12">The sequence shown here is derived from an EMBL/GenBank/DDBJ whole genome shotgun (WGS) entry which is preliminary data.</text>
</comment>
<dbReference type="Proteomes" id="UP000053688">
    <property type="component" value="Unassembled WGS sequence"/>
</dbReference>
<evidence type="ECO:0000256" key="1">
    <source>
        <dbReference type="ARBA" id="ARBA00004162"/>
    </source>
</evidence>
<evidence type="ECO:0000256" key="7">
    <source>
        <dbReference type="ARBA" id="ARBA00022927"/>
    </source>
</evidence>
<organism evidence="12 13">
    <name type="scientific">Candidatus Photodesmus katoptron Akat1</name>
    <dbReference type="NCBI Taxonomy" id="1236703"/>
    <lineage>
        <taxon>Bacteria</taxon>
        <taxon>Pseudomonadati</taxon>
        <taxon>Pseudomonadota</taxon>
        <taxon>Gammaproteobacteria</taxon>
        <taxon>Vibrionales</taxon>
        <taxon>Vibrionaceae</taxon>
        <taxon>Candidatus Photodesmus</taxon>
    </lineage>
</organism>
<dbReference type="STRING" id="28176.CF66_4056"/>
<dbReference type="GO" id="GO:0015031">
    <property type="term" value="P:protein transport"/>
    <property type="evidence" value="ECO:0007669"/>
    <property type="project" value="UniProtKB-KW"/>
</dbReference>
<name>S3DLB4_9GAMM</name>
<evidence type="ECO:0000256" key="2">
    <source>
        <dbReference type="ARBA" id="ARBA00006742"/>
    </source>
</evidence>
<keyword evidence="13" id="KW-1185">Reference proteome</keyword>
<evidence type="ECO:0000256" key="11">
    <source>
        <dbReference type="SAM" id="Phobius"/>
    </source>
</evidence>
<dbReference type="Pfam" id="PF02699">
    <property type="entry name" value="YajC"/>
    <property type="match status" value="1"/>
</dbReference>
<keyword evidence="8 11" id="KW-1133">Transmembrane helix</keyword>
<dbReference type="PANTHER" id="PTHR33909">
    <property type="entry name" value="SEC TRANSLOCON ACCESSORY COMPLEX SUBUNIT YAJC"/>
    <property type="match status" value="1"/>
</dbReference>
<evidence type="ECO:0000313" key="12">
    <source>
        <dbReference type="EMBL" id="EPE37944.1"/>
    </source>
</evidence>
<dbReference type="EMBL" id="AMSD01000001">
    <property type="protein sequence ID" value="EPE37944.1"/>
    <property type="molecule type" value="Genomic_DNA"/>
</dbReference>
<keyword evidence="7" id="KW-0653">Protein transport</keyword>
<dbReference type="NCBIfam" id="TIGR00739">
    <property type="entry name" value="yajC"/>
    <property type="match status" value="1"/>
</dbReference>
<keyword evidence="6 11" id="KW-0812">Transmembrane</keyword>
<dbReference type="SMART" id="SM01323">
    <property type="entry name" value="YajC"/>
    <property type="match status" value="1"/>
</dbReference>
<evidence type="ECO:0000256" key="4">
    <source>
        <dbReference type="ARBA" id="ARBA00022448"/>
    </source>
</evidence>
<evidence type="ECO:0000256" key="6">
    <source>
        <dbReference type="ARBA" id="ARBA00022692"/>
    </source>
</evidence>
<keyword evidence="4" id="KW-0813">Transport</keyword>
<evidence type="ECO:0000313" key="13">
    <source>
        <dbReference type="Proteomes" id="UP000053688"/>
    </source>
</evidence>
<evidence type="ECO:0000256" key="3">
    <source>
        <dbReference type="ARBA" id="ARBA00014962"/>
    </source>
</evidence>
<dbReference type="PATRIC" id="fig|1236703.3.peg.403"/>
<comment type="similarity">
    <text evidence="2">Belongs to the YajC family.</text>
</comment>
<sequence length="109" mass="12108">MFIPQVHAEAKGYTSGSGYEMLIMLGVFALVFYFLIYRPQSKRIKEHKKLISSITKGDEVLTSGGLVGKIIKISENSDCVSIKLNENNEVLIQKSFITTLLPKGTLKSL</sequence>
<gene>
    <name evidence="12" type="primary">yajC</name>
    <name evidence="12" type="ORF">O1U_0407</name>
</gene>
<feature type="transmembrane region" description="Helical" evidence="11">
    <location>
        <begin position="21"/>
        <end position="39"/>
    </location>
</feature>
<comment type="subcellular location">
    <subcellularLocation>
        <location evidence="1">Cell membrane</location>
        <topology evidence="1">Single-pass membrane protein</topology>
    </subcellularLocation>
</comment>
<keyword evidence="5" id="KW-1003">Cell membrane</keyword>
<dbReference type="PANTHER" id="PTHR33909:SF1">
    <property type="entry name" value="SEC TRANSLOCON ACCESSORY COMPLEX SUBUNIT YAJC"/>
    <property type="match status" value="1"/>
</dbReference>
<dbReference type="PRINTS" id="PR01853">
    <property type="entry name" value="YAJCTRNLCASE"/>
</dbReference>
<dbReference type="eggNOG" id="COG1862">
    <property type="taxonomic scope" value="Bacteria"/>
</dbReference>
<evidence type="ECO:0000256" key="9">
    <source>
        <dbReference type="ARBA" id="ARBA00023010"/>
    </source>
</evidence>
<keyword evidence="10 11" id="KW-0472">Membrane</keyword>
<dbReference type="GO" id="GO:0005886">
    <property type="term" value="C:plasma membrane"/>
    <property type="evidence" value="ECO:0007669"/>
    <property type="project" value="UniProtKB-SubCell"/>
</dbReference>
<dbReference type="InterPro" id="IPR003849">
    <property type="entry name" value="Preprotein_translocase_YajC"/>
</dbReference>
<evidence type="ECO:0000256" key="10">
    <source>
        <dbReference type="ARBA" id="ARBA00023136"/>
    </source>
</evidence>
<accession>S3DLB4</accession>
<evidence type="ECO:0000256" key="8">
    <source>
        <dbReference type="ARBA" id="ARBA00022989"/>
    </source>
</evidence>
<keyword evidence="9" id="KW-0811">Translocation</keyword>
<dbReference type="AlphaFoldDB" id="S3DLB4"/>
<reference evidence="12 13" key="1">
    <citation type="journal article" date="2014" name="Environ. Microbiol.">
        <title>Genomic signatures of obligate host dependence in the luminous bacterial symbiont of a vertebrate.</title>
        <authorList>
            <person name="Hendry T.A."/>
            <person name="de Wet J.R."/>
            <person name="Dunlap P.V."/>
        </authorList>
    </citation>
    <scope>NUCLEOTIDE SEQUENCE [LARGE SCALE GENOMIC DNA]</scope>
    <source>
        <strain evidence="12 13">Akat1</strain>
    </source>
</reference>
<protein>
    <recommendedName>
        <fullName evidence="3">Sec translocon accessory complex subunit YajC</fullName>
    </recommendedName>
</protein>
<evidence type="ECO:0000256" key="5">
    <source>
        <dbReference type="ARBA" id="ARBA00022475"/>
    </source>
</evidence>